<dbReference type="Gene3D" id="3.30.190.20">
    <property type="match status" value="1"/>
</dbReference>
<evidence type="ECO:0000256" key="1">
    <source>
        <dbReference type="SAM" id="MobiDB-lite"/>
    </source>
</evidence>
<dbReference type="InterPro" id="IPR023674">
    <property type="entry name" value="Ribosomal_uL1-like"/>
</dbReference>
<feature type="compositionally biased region" description="Acidic residues" evidence="1">
    <location>
        <begin position="254"/>
        <end position="263"/>
    </location>
</feature>
<gene>
    <name evidence="2" type="ORF">Cni_G09540</name>
</gene>
<dbReference type="InterPro" id="IPR028364">
    <property type="entry name" value="Ribosomal_uL1/biogenesis"/>
</dbReference>
<dbReference type="GO" id="GO:0003723">
    <property type="term" value="F:RNA binding"/>
    <property type="evidence" value="ECO:0007669"/>
    <property type="project" value="InterPro"/>
</dbReference>
<dbReference type="CDD" id="cd00403">
    <property type="entry name" value="Ribosomal_L1"/>
    <property type="match status" value="1"/>
</dbReference>
<accession>A0AAQ3K5U3</accession>
<dbReference type="AlphaFoldDB" id="A0AAQ3K5U3"/>
<protein>
    <recommendedName>
        <fullName evidence="4">Ribosomal L1 domain-containing protein 1</fullName>
    </recommendedName>
</protein>
<dbReference type="Proteomes" id="UP001327560">
    <property type="component" value="Chromosome 3"/>
</dbReference>
<dbReference type="Gene3D" id="3.40.50.790">
    <property type="match status" value="1"/>
</dbReference>
<feature type="region of interest" description="Disordered" evidence="1">
    <location>
        <begin position="250"/>
        <end position="309"/>
    </location>
</feature>
<name>A0AAQ3K5U3_9LILI</name>
<dbReference type="InterPro" id="IPR016095">
    <property type="entry name" value="Ribosomal_uL1_3-a/b-sand"/>
</dbReference>
<feature type="compositionally biased region" description="Basic and acidic residues" evidence="1">
    <location>
        <begin position="289"/>
        <end position="300"/>
    </location>
</feature>
<organism evidence="2 3">
    <name type="scientific">Canna indica</name>
    <name type="common">Indian-shot</name>
    <dbReference type="NCBI Taxonomy" id="4628"/>
    <lineage>
        <taxon>Eukaryota</taxon>
        <taxon>Viridiplantae</taxon>
        <taxon>Streptophyta</taxon>
        <taxon>Embryophyta</taxon>
        <taxon>Tracheophyta</taxon>
        <taxon>Spermatophyta</taxon>
        <taxon>Magnoliopsida</taxon>
        <taxon>Liliopsida</taxon>
        <taxon>Zingiberales</taxon>
        <taxon>Cannaceae</taxon>
        <taxon>Canna</taxon>
    </lineage>
</organism>
<dbReference type="InterPro" id="IPR050257">
    <property type="entry name" value="eL8/uL1-like"/>
</dbReference>
<proteinExistence type="predicted"/>
<reference evidence="2 3" key="1">
    <citation type="submission" date="2023-10" db="EMBL/GenBank/DDBJ databases">
        <title>Chromosome-scale genome assembly provides insights into flower coloration mechanisms of Canna indica.</title>
        <authorList>
            <person name="Li C."/>
        </authorList>
    </citation>
    <scope>NUCLEOTIDE SEQUENCE [LARGE SCALE GENOMIC DNA]</scope>
    <source>
        <tissue evidence="2">Flower</tissue>
    </source>
</reference>
<dbReference type="EMBL" id="CP136892">
    <property type="protein sequence ID" value="WOL00827.1"/>
    <property type="molecule type" value="Genomic_DNA"/>
</dbReference>
<evidence type="ECO:0000313" key="3">
    <source>
        <dbReference type="Proteomes" id="UP001327560"/>
    </source>
</evidence>
<dbReference type="Pfam" id="PF00687">
    <property type="entry name" value="Ribosomal_L1"/>
    <property type="match status" value="1"/>
</dbReference>
<dbReference type="SUPFAM" id="SSF56808">
    <property type="entry name" value="Ribosomal protein L1"/>
    <property type="match status" value="1"/>
</dbReference>
<evidence type="ECO:0008006" key="4">
    <source>
        <dbReference type="Google" id="ProtNLM"/>
    </source>
</evidence>
<keyword evidence="3" id="KW-1185">Reference proteome</keyword>
<dbReference type="PANTHER" id="PTHR23105">
    <property type="entry name" value="RIBOSOMAL PROTEIN L7AE FAMILY MEMBER"/>
    <property type="match status" value="1"/>
</dbReference>
<sequence>MKSQQPSSTSRVTRDAAARAVDALLKWLGRPRNSDDDFLHLVLTLKKIPYRGRPATFCVPLACLLHSACLLVDDRPKSTLAPAAARALVRDLALPVADVLSLSDLRSLYRSPEARRSLAASHDLFLADRRLVPLLPSLLGDAFFPKKKKGTSKTPVPLDLALPSWPEELRRACGSTVLHLGPGTCSVIKVGRASQGRDEVIDNVMAAIEGVVGHVPKKWKNVRSLHLKATNSLALPIYDPYVKINGSLKRKDGVEEEEGEEHEEDGHGGEFDDEEESGSDENVLKKHKISSEKTNNEDRKATKRRKANT</sequence>
<evidence type="ECO:0000313" key="2">
    <source>
        <dbReference type="EMBL" id="WOL00827.1"/>
    </source>
</evidence>